<accession>A0ABR8SU85</accession>
<comment type="caution">
    <text evidence="4">The sequence shown here is derived from an EMBL/GenBank/DDBJ whole genome shotgun (WGS) entry which is preliminary data.</text>
</comment>
<dbReference type="Proteomes" id="UP000608071">
    <property type="component" value="Unassembled WGS sequence"/>
</dbReference>
<dbReference type="RefSeq" id="WP_191798075.1">
    <property type="nucleotide sequence ID" value="NZ_JACSQL010000001.1"/>
</dbReference>
<reference evidence="4 5" key="1">
    <citation type="submission" date="2020-08" db="EMBL/GenBank/DDBJ databases">
        <title>A Genomic Blueprint of the Chicken Gut Microbiome.</title>
        <authorList>
            <person name="Gilroy R."/>
            <person name="Ravi A."/>
            <person name="Getino M."/>
            <person name="Pursley I."/>
            <person name="Horton D.L."/>
            <person name="Alikhan N.-F."/>
            <person name="Baker D."/>
            <person name="Gharbi K."/>
            <person name="Hall N."/>
            <person name="Watson M."/>
            <person name="Adriaenssens E.M."/>
            <person name="Foster-Nyarko E."/>
            <person name="Jarju S."/>
            <person name="Secka A."/>
            <person name="Antonio M."/>
            <person name="Oren A."/>
            <person name="Chaudhuri R."/>
            <person name="La Ragione R.M."/>
            <person name="Hildebrand F."/>
            <person name="Pallen M.J."/>
        </authorList>
    </citation>
    <scope>NUCLEOTIDE SEQUENCE [LARGE SCALE GENOMIC DNA]</scope>
    <source>
        <strain evidence="4 5">Sa2BVA9</strain>
    </source>
</reference>
<dbReference type="Gene3D" id="1.10.357.10">
    <property type="entry name" value="Tetracycline Repressor, domain 2"/>
    <property type="match status" value="1"/>
</dbReference>
<dbReference type="SUPFAM" id="SSF46689">
    <property type="entry name" value="Homeodomain-like"/>
    <property type="match status" value="1"/>
</dbReference>
<dbReference type="InterPro" id="IPR050624">
    <property type="entry name" value="HTH-type_Tx_Regulator"/>
</dbReference>
<protein>
    <submittedName>
        <fullName evidence="4">TetR/AcrR family transcriptional regulator</fullName>
    </submittedName>
</protein>
<evidence type="ECO:0000313" key="4">
    <source>
        <dbReference type="EMBL" id="MBD7967052.1"/>
    </source>
</evidence>
<keyword evidence="5" id="KW-1185">Reference proteome</keyword>
<evidence type="ECO:0000313" key="5">
    <source>
        <dbReference type="Proteomes" id="UP000608071"/>
    </source>
</evidence>
<name>A0ABR8SU85_9BACL</name>
<dbReference type="Gene3D" id="1.10.10.60">
    <property type="entry name" value="Homeodomain-like"/>
    <property type="match status" value="1"/>
</dbReference>
<keyword evidence="1 2" id="KW-0238">DNA-binding</keyword>
<dbReference type="EMBL" id="JACSQL010000001">
    <property type="protein sequence ID" value="MBD7967052.1"/>
    <property type="molecule type" value="Genomic_DNA"/>
</dbReference>
<dbReference type="InterPro" id="IPR036271">
    <property type="entry name" value="Tet_transcr_reg_TetR-rel_C_sf"/>
</dbReference>
<dbReference type="PROSITE" id="PS50977">
    <property type="entry name" value="HTH_TETR_2"/>
    <property type="match status" value="1"/>
</dbReference>
<organism evidence="4 5">
    <name type="scientific">Paenibacillus gallinarum</name>
    <dbReference type="NCBI Taxonomy" id="2762232"/>
    <lineage>
        <taxon>Bacteria</taxon>
        <taxon>Bacillati</taxon>
        <taxon>Bacillota</taxon>
        <taxon>Bacilli</taxon>
        <taxon>Bacillales</taxon>
        <taxon>Paenibacillaceae</taxon>
        <taxon>Paenibacillus</taxon>
    </lineage>
</organism>
<evidence type="ECO:0000259" key="3">
    <source>
        <dbReference type="PROSITE" id="PS50977"/>
    </source>
</evidence>
<evidence type="ECO:0000256" key="1">
    <source>
        <dbReference type="ARBA" id="ARBA00023125"/>
    </source>
</evidence>
<dbReference type="SUPFAM" id="SSF48498">
    <property type="entry name" value="Tetracyclin repressor-like, C-terminal domain"/>
    <property type="match status" value="1"/>
</dbReference>
<dbReference type="PRINTS" id="PR00455">
    <property type="entry name" value="HTHTETR"/>
</dbReference>
<evidence type="ECO:0000256" key="2">
    <source>
        <dbReference type="PROSITE-ProRule" id="PRU00335"/>
    </source>
</evidence>
<sequence length="195" mass="22867">MDPIDKQEAILDAGYHLFGMKGFYETKMSEIAEEAGIAKGTIYLYFKNKEALFTAVTRRDCDRFLQSARAILKDSSMNMQQKLIVFARNHLTYYYERRQHTKLFFMTPNNDPELMEYMKRFLQEYMYIVQEMLTEGGLPEPELYAVSYIGILDRHKMDIMVKPNFGAEELEKRVKFASNLFINGCGKELTSSYFT</sequence>
<dbReference type="Pfam" id="PF00440">
    <property type="entry name" value="TetR_N"/>
    <property type="match status" value="1"/>
</dbReference>
<feature type="DNA-binding region" description="H-T-H motif" evidence="2">
    <location>
        <begin position="27"/>
        <end position="46"/>
    </location>
</feature>
<gene>
    <name evidence="4" type="ORF">H9647_03165</name>
</gene>
<dbReference type="InterPro" id="IPR009057">
    <property type="entry name" value="Homeodomain-like_sf"/>
</dbReference>
<dbReference type="PANTHER" id="PTHR43479:SF11">
    <property type="entry name" value="ACREF_ENVCD OPERON REPRESSOR-RELATED"/>
    <property type="match status" value="1"/>
</dbReference>
<dbReference type="InterPro" id="IPR001647">
    <property type="entry name" value="HTH_TetR"/>
</dbReference>
<feature type="domain" description="HTH tetR-type" evidence="3">
    <location>
        <begin position="4"/>
        <end position="64"/>
    </location>
</feature>
<proteinExistence type="predicted"/>
<dbReference type="PANTHER" id="PTHR43479">
    <property type="entry name" value="ACREF/ENVCD OPERON REPRESSOR-RELATED"/>
    <property type="match status" value="1"/>
</dbReference>